<evidence type="ECO:0000313" key="6">
    <source>
        <dbReference type="EMBL" id="GHO44431.1"/>
    </source>
</evidence>
<dbReference type="InterPro" id="IPR006336">
    <property type="entry name" value="GCS2"/>
</dbReference>
<dbReference type="InterPro" id="IPR014746">
    <property type="entry name" value="Gln_synth/guanido_kin_cat_dom"/>
</dbReference>
<dbReference type="Proteomes" id="UP000612362">
    <property type="component" value="Unassembled WGS sequence"/>
</dbReference>
<dbReference type="EMBL" id="BNJF01000001">
    <property type="protein sequence ID" value="GHO44431.1"/>
    <property type="molecule type" value="Genomic_DNA"/>
</dbReference>
<dbReference type="Gene3D" id="3.30.590.20">
    <property type="match status" value="1"/>
</dbReference>
<comment type="similarity">
    <text evidence="5">Belongs to the glutamate--cysteine ligase type 2 family. YbdK subfamily.</text>
</comment>
<dbReference type="RefSeq" id="WP_220193825.1">
    <property type="nucleotide sequence ID" value="NZ_BNJF01000001.1"/>
</dbReference>
<dbReference type="GO" id="GO:0042398">
    <property type="term" value="P:modified amino acid biosynthetic process"/>
    <property type="evidence" value="ECO:0007669"/>
    <property type="project" value="InterPro"/>
</dbReference>
<evidence type="ECO:0000256" key="2">
    <source>
        <dbReference type="ARBA" id="ARBA00022741"/>
    </source>
</evidence>
<name>A0A8J3HYR0_9CHLR</name>
<organism evidence="6 7">
    <name type="scientific">Ktedonospora formicarum</name>
    <dbReference type="NCBI Taxonomy" id="2778364"/>
    <lineage>
        <taxon>Bacteria</taxon>
        <taxon>Bacillati</taxon>
        <taxon>Chloroflexota</taxon>
        <taxon>Ktedonobacteria</taxon>
        <taxon>Ktedonobacterales</taxon>
        <taxon>Ktedonobacteraceae</taxon>
        <taxon>Ktedonospora</taxon>
    </lineage>
</organism>
<dbReference type="Pfam" id="PF04107">
    <property type="entry name" value="GCS2"/>
    <property type="match status" value="1"/>
</dbReference>
<evidence type="ECO:0000256" key="1">
    <source>
        <dbReference type="ARBA" id="ARBA00022598"/>
    </source>
</evidence>
<comment type="function">
    <text evidence="5">ATP-dependent carboxylate-amine ligase which exhibits weak glutamate--cysteine ligase activity.</text>
</comment>
<dbReference type="NCBIfam" id="NF010039">
    <property type="entry name" value="PRK13515.1"/>
    <property type="match status" value="1"/>
</dbReference>
<gene>
    <name evidence="6" type="ORF">KSX_25940</name>
</gene>
<keyword evidence="1 5" id="KW-0436">Ligase</keyword>
<comment type="caution">
    <text evidence="6">The sequence shown here is derived from an EMBL/GenBank/DDBJ whole genome shotgun (WGS) entry which is preliminary data.</text>
</comment>
<keyword evidence="3 5" id="KW-0067">ATP-binding</keyword>
<dbReference type="NCBIfam" id="NF010041">
    <property type="entry name" value="PRK13517.1-1"/>
    <property type="match status" value="1"/>
</dbReference>
<keyword evidence="2 5" id="KW-0547">Nucleotide-binding</keyword>
<evidence type="ECO:0000256" key="3">
    <source>
        <dbReference type="ARBA" id="ARBA00022840"/>
    </source>
</evidence>
<protein>
    <recommendedName>
        <fullName evidence="5">Putative glutamate--cysteine ligase 2</fullName>
        <ecNumber evidence="5">6.3.2.2</ecNumber>
    </recommendedName>
    <alternativeName>
        <fullName evidence="5">Gamma-glutamylcysteine synthetase 2</fullName>
        <shortName evidence="5">GCS 2</shortName>
        <shortName evidence="5">Gamma-GCS 2</shortName>
    </alternativeName>
</protein>
<dbReference type="GO" id="GO:0005524">
    <property type="term" value="F:ATP binding"/>
    <property type="evidence" value="ECO:0007669"/>
    <property type="project" value="UniProtKB-KW"/>
</dbReference>
<evidence type="ECO:0000256" key="4">
    <source>
        <dbReference type="ARBA" id="ARBA00048819"/>
    </source>
</evidence>
<evidence type="ECO:0000256" key="5">
    <source>
        <dbReference type="HAMAP-Rule" id="MF_01609"/>
    </source>
</evidence>
<comment type="catalytic activity">
    <reaction evidence="4 5">
        <text>L-cysteine + L-glutamate + ATP = gamma-L-glutamyl-L-cysteine + ADP + phosphate + H(+)</text>
        <dbReference type="Rhea" id="RHEA:13285"/>
        <dbReference type="ChEBI" id="CHEBI:15378"/>
        <dbReference type="ChEBI" id="CHEBI:29985"/>
        <dbReference type="ChEBI" id="CHEBI:30616"/>
        <dbReference type="ChEBI" id="CHEBI:35235"/>
        <dbReference type="ChEBI" id="CHEBI:43474"/>
        <dbReference type="ChEBI" id="CHEBI:58173"/>
        <dbReference type="ChEBI" id="CHEBI:456216"/>
        <dbReference type="EC" id="6.3.2.2"/>
    </reaction>
</comment>
<dbReference type="NCBIfam" id="TIGR02050">
    <property type="entry name" value="gshA_cyan_rel"/>
    <property type="match status" value="1"/>
</dbReference>
<proteinExistence type="inferred from homology"/>
<dbReference type="AlphaFoldDB" id="A0A8J3HYR0"/>
<keyword evidence="7" id="KW-1185">Reference proteome</keyword>
<dbReference type="InterPro" id="IPR050141">
    <property type="entry name" value="GCL_type2/YbdK_subfam"/>
</dbReference>
<dbReference type="SUPFAM" id="SSF55931">
    <property type="entry name" value="Glutamine synthetase/guanido kinase"/>
    <property type="match status" value="1"/>
</dbReference>
<reference evidence="6" key="1">
    <citation type="submission" date="2020-10" db="EMBL/GenBank/DDBJ databases">
        <title>Taxonomic study of unclassified bacteria belonging to the class Ktedonobacteria.</title>
        <authorList>
            <person name="Yabe S."/>
            <person name="Wang C.M."/>
            <person name="Zheng Y."/>
            <person name="Sakai Y."/>
            <person name="Cavaletti L."/>
            <person name="Monciardini P."/>
            <person name="Donadio S."/>
        </authorList>
    </citation>
    <scope>NUCLEOTIDE SEQUENCE</scope>
    <source>
        <strain evidence="6">SOSP1-1</strain>
    </source>
</reference>
<accession>A0A8J3HYR0</accession>
<evidence type="ECO:0000313" key="7">
    <source>
        <dbReference type="Proteomes" id="UP000612362"/>
    </source>
</evidence>
<dbReference type="EC" id="6.3.2.2" evidence="5"/>
<dbReference type="InterPro" id="IPR011793">
    <property type="entry name" value="YbdK"/>
</dbReference>
<sequence>MPSTETFSLGVEEEYQLIDPRTWDLCPLAEEVMQEAQKTLGKDVQLEIQLSQIEVATPVCTSLAEVRANLARLRSSVIAAATRFGADIAASGTHPFSQWHKQSFTPKDRYLALERDFQQLAREQAIFGCHVHVGISNRELGLQIMNHARTWLAPLIALTANSPYWCGRDTGYACYRIPHWGRWPQSGLPGYFKDLAEYDGLLNLLTQTHSIDDPTKIYWDIRLSERFPTIEVRVTDVCTTLDEAVMATGLVRALIHTCYNLVMNGKPAEPIRGELLRVAHWRAARYGLGGDLLDVHAQEATPAPHLIERFLTFLRPALQDAGDWDEVSGLVNQTLREGNGAIRQRRAFQQRQRLEDVVEYVRRETARGADSGSIDPSIYRYLEHPPVSGAETGPM</sequence>
<dbReference type="GO" id="GO:0004357">
    <property type="term" value="F:glutamate-cysteine ligase activity"/>
    <property type="evidence" value="ECO:0007669"/>
    <property type="project" value="UniProtKB-EC"/>
</dbReference>
<dbReference type="PANTHER" id="PTHR36510:SF1">
    <property type="entry name" value="GLUTAMATE--CYSTEINE LIGASE 2-RELATED"/>
    <property type="match status" value="1"/>
</dbReference>
<dbReference type="PANTHER" id="PTHR36510">
    <property type="entry name" value="GLUTAMATE--CYSTEINE LIGASE 2-RELATED"/>
    <property type="match status" value="1"/>
</dbReference>
<dbReference type="HAMAP" id="MF_01609">
    <property type="entry name" value="Glu_cys_ligase_2"/>
    <property type="match status" value="1"/>
</dbReference>